<gene>
    <name evidence="5" type="ORF">DSM00_2693</name>
</gene>
<dbReference type="Gene3D" id="3.40.630.10">
    <property type="entry name" value="Zn peptidases"/>
    <property type="match status" value="1"/>
</dbReference>
<dbReference type="OrthoDB" id="9761532at2"/>
<dbReference type="InterPro" id="IPR011650">
    <property type="entry name" value="Peptidase_M20_dimer"/>
</dbReference>
<reference evidence="5 6" key="1">
    <citation type="submission" date="2018-07" db="EMBL/GenBank/DDBJ databases">
        <title>Leeuwenhoekiella genomics.</title>
        <authorList>
            <person name="Tahon G."/>
            <person name="Willems A."/>
        </authorList>
    </citation>
    <scope>NUCLEOTIDE SEQUENCE [LARGE SCALE GENOMIC DNA]</scope>
    <source>
        <strain evidence="5 6">LMG 22550</strain>
    </source>
</reference>
<dbReference type="RefSeq" id="WP_128758443.1">
    <property type="nucleotide sequence ID" value="NZ_QOVM01000006.1"/>
</dbReference>
<dbReference type="InterPro" id="IPR051458">
    <property type="entry name" value="Cyt/Met_Dipeptidase"/>
</dbReference>
<dbReference type="AlphaFoldDB" id="A0A4Q0P571"/>
<dbReference type="Pfam" id="PF07687">
    <property type="entry name" value="M20_dimer"/>
    <property type="match status" value="1"/>
</dbReference>
<evidence type="ECO:0000259" key="4">
    <source>
        <dbReference type="Pfam" id="PF07687"/>
    </source>
</evidence>
<dbReference type="Proteomes" id="UP000289238">
    <property type="component" value="Unassembled WGS sequence"/>
</dbReference>
<dbReference type="InterPro" id="IPR002933">
    <property type="entry name" value="Peptidase_M20"/>
</dbReference>
<accession>A0A4Q0P571</accession>
<dbReference type="GO" id="GO:0046872">
    <property type="term" value="F:metal ion binding"/>
    <property type="evidence" value="ECO:0007669"/>
    <property type="project" value="UniProtKB-KW"/>
</dbReference>
<organism evidence="5 6">
    <name type="scientific">Leeuwenhoekiella aequorea</name>
    <dbReference type="NCBI Taxonomy" id="283736"/>
    <lineage>
        <taxon>Bacteria</taxon>
        <taxon>Pseudomonadati</taxon>
        <taxon>Bacteroidota</taxon>
        <taxon>Flavobacteriia</taxon>
        <taxon>Flavobacteriales</taxon>
        <taxon>Flavobacteriaceae</taxon>
        <taxon>Leeuwenhoekiella</taxon>
    </lineage>
</organism>
<evidence type="ECO:0000313" key="5">
    <source>
        <dbReference type="EMBL" id="RXG21176.1"/>
    </source>
</evidence>
<dbReference type="PANTHER" id="PTHR43270:SF8">
    <property type="entry name" value="DI- AND TRIPEPTIDASE DUG2-RELATED"/>
    <property type="match status" value="1"/>
</dbReference>
<evidence type="ECO:0000313" key="6">
    <source>
        <dbReference type="Proteomes" id="UP000289238"/>
    </source>
</evidence>
<evidence type="ECO:0000256" key="3">
    <source>
        <dbReference type="ARBA" id="ARBA00022801"/>
    </source>
</evidence>
<protein>
    <submittedName>
        <fullName evidence="5">Acetylornithine deacetylase/succinyl-diaminopimelate desuccinylase-like protein</fullName>
    </submittedName>
</protein>
<dbReference type="EMBL" id="QOVM01000006">
    <property type="protein sequence ID" value="RXG21176.1"/>
    <property type="molecule type" value="Genomic_DNA"/>
</dbReference>
<dbReference type="Gene3D" id="3.30.70.360">
    <property type="match status" value="1"/>
</dbReference>
<evidence type="ECO:0000256" key="2">
    <source>
        <dbReference type="ARBA" id="ARBA00022723"/>
    </source>
</evidence>
<dbReference type="GO" id="GO:0008233">
    <property type="term" value="F:peptidase activity"/>
    <property type="evidence" value="ECO:0007669"/>
    <property type="project" value="UniProtKB-KW"/>
</dbReference>
<feature type="domain" description="Peptidase M20 dimerisation" evidence="4">
    <location>
        <begin position="227"/>
        <end position="379"/>
    </location>
</feature>
<dbReference type="PANTHER" id="PTHR43270">
    <property type="entry name" value="BETA-ALA-HIS DIPEPTIDASE"/>
    <property type="match status" value="1"/>
</dbReference>
<proteinExistence type="predicted"/>
<keyword evidence="3" id="KW-0378">Hydrolase</keyword>
<dbReference type="SUPFAM" id="SSF53187">
    <property type="entry name" value="Zn-dependent exopeptidases"/>
    <property type="match status" value="1"/>
</dbReference>
<sequence>MKLYFTVLLSLYSMLGFSQTLIDDEGLRKSILLHKDLVSIPNLPEDEGRMLQNIDWIAQSYDALGFETTVLPSSTLPLLLTEKVYDPKLKTVLFYFHIDGQPLDKANWDQPDPFVPVLKAKDANGKWNKLDWDALNGSIDDEWRVFARAAADDKAPIIMLLAALQKMIAAKVVPKFNIKVIFDPEEEYSSSALLSTLSKYKDQYKADYFIVMDGPAHDSNKPTITYGCRGIVTCSITTYGAKLPQHSGHFGNYVSNPVFALADLLSSMKNNQGEVLIKDYYKGITITPEISEVLRSVPYDSTEFNNQLGIYTSEKIGTNYQEALQYPSLNIRQIGTSWTGENLKTVVPEFAKADIDVRLVPETDAQDQLEKIKKHIRTQGFHVIDRDPTDTERKTYAKIAKFTGSSGINSFRTDLDSEFGKTIALTLTKAFNEEPIKIRMMGGTVPIVPLINELNIPTLIIPMVNMDNNQHSPNENIRIGNLRQGILICEAILNAKL</sequence>
<keyword evidence="1" id="KW-0645">Protease</keyword>
<evidence type="ECO:0000256" key="1">
    <source>
        <dbReference type="ARBA" id="ARBA00022670"/>
    </source>
</evidence>
<keyword evidence="6" id="KW-1185">Reference proteome</keyword>
<dbReference type="Pfam" id="PF01546">
    <property type="entry name" value="Peptidase_M20"/>
    <property type="match status" value="1"/>
</dbReference>
<keyword evidence="2" id="KW-0479">Metal-binding</keyword>
<dbReference type="GO" id="GO:0006508">
    <property type="term" value="P:proteolysis"/>
    <property type="evidence" value="ECO:0007669"/>
    <property type="project" value="UniProtKB-KW"/>
</dbReference>
<name>A0A4Q0P571_9FLAO</name>
<comment type="caution">
    <text evidence="5">The sequence shown here is derived from an EMBL/GenBank/DDBJ whole genome shotgun (WGS) entry which is preliminary data.</text>
</comment>